<organism evidence="2 3">
    <name type="scientific">Myriangium duriaei CBS 260.36</name>
    <dbReference type="NCBI Taxonomy" id="1168546"/>
    <lineage>
        <taxon>Eukaryota</taxon>
        <taxon>Fungi</taxon>
        <taxon>Dikarya</taxon>
        <taxon>Ascomycota</taxon>
        <taxon>Pezizomycotina</taxon>
        <taxon>Dothideomycetes</taxon>
        <taxon>Dothideomycetidae</taxon>
        <taxon>Myriangiales</taxon>
        <taxon>Myriangiaceae</taxon>
        <taxon>Myriangium</taxon>
    </lineage>
</organism>
<accession>A0A9P4IT76</accession>
<dbReference type="GO" id="GO:0005576">
    <property type="term" value="C:extracellular region"/>
    <property type="evidence" value="ECO:0007669"/>
    <property type="project" value="InterPro"/>
</dbReference>
<dbReference type="OrthoDB" id="5320938at2759"/>
<feature type="signal peptide" evidence="1">
    <location>
        <begin position="1"/>
        <end position="21"/>
    </location>
</feature>
<dbReference type="EMBL" id="ML996093">
    <property type="protein sequence ID" value="KAF2148254.1"/>
    <property type="molecule type" value="Genomic_DNA"/>
</dbReference>
<proteinExistence type="predicted"/>
<comment type="caution">
    <text evidence="2">The sequence shown here is derived from an EMBL/GenBank/DDBJ whole genome shotgun (WGS) entry which is preliminary data.</text>
</comment>
<protein>
    <submittedName>
        <fullName evidence="2">Uncharacterized protein</fullName>
    </submittedName>
</protein>
<dbReference type="GO" id="GO:0019863">
    <property type="term" value="F:IgE binding"/>
    <property type="evidence" value="ECO:0007669"/>
    <property type="project" value="InterPro"/>
</dbReference>
<evidence type="ECO:0000313" key="3">
    <source>
        <dbReference type="Proteomes" id="UP000799439"/>
    </source>
</evidence>
<name>A0A9P4IT76_9PEZI</name>
<dbReference type="Proteomes" id="UP000799439">
    <property type="component" value="Unassembled WGS sequence"/>
</dbReference>
<evidence type="ECO:0000256" key="1">
    <source>
        <dbReference type="SAM" id="SignalP"/>
    </source>
</evidence>
<dbReference type="InterPro" id="IPR038903">
    <property type="entry name" value="Allergen_Asp_f_4"/>
</dbReference>
<evidence type="ECO:0000313" key="2">
    <source>
        <dbReference type="EMBL" id="KAF2148254.1"/>
    </source>
</evidence>
<gene>
    <name evidence="2" type="ORF">K461DRAFT_282682</name>
</gene>
<keyword evidence="1" id="KW-0732">Signal</keyword>
<reference evidence="2" key="1">
    <citation type="journal article" date="2020" name="Stud. Mycol.">
        <title>101 Dothideomycetes genomes: a test case for predicting lifestyles and emergence of pathogens.</title>
        <authorList>
            <person name="Haridas S."/>
            <person name="Albert R."/>
            <person name="Binder M."/>
            <person name="Bloem J."/>
            <person name="Labutti K."/>
            <person name="Salamov A."/>
            <person name="Andreopoulos B."/>
            <person name="Baker S."/>
            <person name="Barry K."/>
            <person name="Bills G."/>
            <person name="Bluhm B."/>
            <person name="Cannon C."/>
            <person name="Castanera R."/>
            <person name="Culley D."/>
            <person name="Daum C."/>
            <person name="Ezra D."/>
            <person name="Gonzalez J."/>
            <person name="Henrissat B."/>
            <person name="Kuo A."/>
            <person name="Liang C."/>
            <person name="Lipzen A."/>
            <person name="Lutzoni F."/>
            <person name="Magnuson J."/>
            <person name="Mondo S."/>
            <person name="Nolan M."/>
            <person name="Ohm R."/>
            <person name="Pangilinan J."/>
            <person name="Park H.-J."/>
            <person name="Ramirez L."/>
            <person name="Alfaro M."/>
            <person name="Sun H."/>
            <person name="Tritt A."/>
            <person name="Yoshinaga Y."/>
            <person name="Zwiers L.-H."/>
            <person name="Turgeon B."/>
            <person name="Goodwin S."/>
            <person name="Spatafora J."/>
            <person name="Crous P."/>
            <person name="Grigoriev I."/>
        </authorList>
    </citation>
    <scope>NUCLEOTIDE SEQUENCE</scope>
    <source>
        <strain evidence="2">CBS 260.36</strain>
    </source>
</reference>
<sequence>MKASMTSAALSAALFSQAALAATIGHSHGHMHRRVAAPHPALKEKRTTAVNFMSTTDVSYLQSKNILIGANEACATEATNAVTVGSTGGPFVVEFTNNHDEDIVLVVWSGKTAGQWGAIDATFIGAQQPDVTHTLQSNTSTWVSFDPAKAPGGTAVSGGWGAVYPGKGLSAVSGQLDNTIGEYTFSTANSFSTTDVSRLIQMKGNSMEIENYLNKADADDDSTNPACASTMDKCAFVCDDKSVLSCMFGALVDCVAGAAGNTADASGQDGGCAGMSASGGYMKVSFGS</sequence>
<dbReference type="AlphaFoldDB" id="A0A9P4IT76"/>
<feature type="chain" id="PRO_5040176164" evidence="1">
    <location>
        <begin position="22"/>
        <end position="288"/>
    </location>
</feature>
<keyword evidence="3" id="KW-1185">Reference proteome</keyword>
<dbReference type="Pfam" id="PF25312">
    <property type="entry name" value="Allergen_Asp_f_4"/>
    <property type="match status" value="1"/>
</dbReference>